<protein>
    <recommendedName>
        <fullName evidence="1">TadE-like domain-containing protein</fullName>
    </recommendedName>
</protein>
<dbReference type="InterPro" id="IPR049790">
    <property type="entry name" value="Rv3655c/TadE"/>
</dbReference>
<comment type="caution">
    <text evidence="2">The sequence shown here is derived from an EMBL/GenBank/DDBJ whole genome shotgun (WGS) entry which is preliminary data.</text>
</comment>
<dbReference type="AlphaFoldDB" id="A0A6I4NXY0"/>
<evidence type="ECO:0000313" key="2">
    <source>
        <dbReference type="EMBL" id="MWB99108.1"/>
    </source>
</evidence>
<proteinExistence type="predicted"/>
<name>A0A6I4NXY0_9MICO</name>
<dbReference type="Proteomes" id="UP000438182">
    <property type="component" value="Unassembled WGS sequence"/>
</dbReference>
<dbReference type="InterPro" id="IPR012495">
    <property type="entry name" value="TadE-like_dom"/>
</dbReference>
<keyword evidence="3" id="KW-1185">Reference proteome</keyword>
<feature type="domain" description="TadE-like" evidence="1">
    <location>
        <begin position="13"/>
        <end position="55"/>
    </location>
</feature>
<dbReference type="PROSITE" id="PS51257">
    <property type="entry name" value="PROKAR_LIPOPROTEIN"/>
    <property type="match status" value="1"/>
</dbReference>
<evidence type="ECO:0000313" key="3">
    <source>
        <dbReference type="Proteomes" id="UP000438182"/>
    </source>
</evidence>
<organism evidence="2 3">
    <name type="scientific">Agromyces seonyuensis</name>
    <dbReference type="NCBI Taxonomy" id="2662446"/>
    <lineage>
        <taxon>Bacteria</taxon>
        <taxon>Bacillati</taxon>
        <taxon>Actinomycetota</taxon>
        <taxon>Actinomycetes</taxon>
        <taxon>Micrococcales</taxon>
        <taxon>Microbacteriaceae</taxon>
        <taxon>Agromyces</taxon>
    </lineage>
</organism>
<gene>
    <name evidence="2" type="ORF">GB864_11190</name>
</gene>
<dbReference type="NCBIfam" id="NF041390">
    <property type="entry name" value="TadE_Rv3655c"/>
    <property type="match status" value="1"/>
</dbReference>
<evidence type="ECO:0000259" key="1">
    <source>
        <dbReference type="Pfam" id="PF07811"/>
    </source>
</evidence>
<dbReference type="EMBL" id="WSTA01000048">
    <property type="protein sequence ID" value="MWB99108.1"/>
    <property type="molecule type" value="Genomic_DNA"/>
</dbReference>
<accession>A0A6I4NXY0</accession>
<dbReference type="Pfam" id="PF07811">
    <property type="entry name" value="TadE"/>
    <property type="match status" value="1"/>
</dbReference>
<sequence length="116" mass="11472">MPSRSRSEPGDRGSVTAEFAVALPAVALVLAACLAAVQLVGVQVRLSDAAADAARALGRGESVGVAAGIAERVGGAERLDSRADGDFVCVTLARSGGVLLAAVRLQAESCALAGGR</sequence>
<reference evidence="2 3" key="1">
    <citation type="submission" date="2019-12" db="EMBL/GenBank/DDBJ databases">
        <authorList>
            <person name="Kim Y.S."/>
        </authorList>
    </citation>
    <scope>NUCLEOTIDE SEQUENCE [LARGE SCALE GENOMIC DNA]</scope>
    <source>
        <strain evidence="2 3">MMS17-SY077</strain>
    </source>
</reference>